<proteinExistence type="predicted"/>
<sequence length="215" mass="25252">MMVIPREAGRITYSANIRKMKRIALDEYQKAVIVGSILGDAYLEVNWSKTNYRMGIRHSIDQEEYVQWLYEILKPLVLTPPQFYERTRSTWFRTISHPALSEWQKIFYRDKKKIIPKTIAQYLSHPVTMAVWFMDDGNVSRQLGAETCGYHLNTQSFTIAENELLQVTLKSVWNIECTLQKNNGYTRLYILKKSAEKFRSIVEPYIIPELAYKLG</sequence>
<dbReference type="InterPro" id="IPR004860">
    <property type="entry name" value="LAGLIDADG_dom"/>
</dbReference>
<comment type="caution">
    <text evidence="2">The sequence shown here is derived from an EMBL/GenBank/DDBJ whole genome shotgun (WGS) entry which is preliminary data.</text>
</comment>
<evidence type="ECO:0000313" key="2">
    <source>
        <dbReference type="EMBL" id="OGG59278.1"/>
    </source>
</evidence>
<organism evidence="2 3">
    <name type="scientific">Candidatus Kaiserbacteria bacterium RIFCSPHIGHO2_01_FULL_56_24</name>
    <dbReference type="NCBI Taxonomy" id="1798487"/>
    <lineage>
        <taxon>Bacteria</taxon>
        <taxon>Candidatus Kaiseribacteriota</taxon>
    </lineage>
</organism>
<accession>A0A1F6DCX3</accession>
<feature type="domain" description="Homing endonuclease LAGLIDADG" evidence="1">
    <location>
        <begin position="31"/>
        <end position="198"/>
    </location>
</feature>
<gene>
    <name evidence="2" type="ORF">A2765_06715</name>
</gene>
<dbReference type="Gene3D" id="3.10.28.10">
    <property type="entry name" value="Homing endonucleases"/>
    <property type="match status" value="2"/>
</dbReference>
<name>A0A1F6DCX3_9BACT</name>
<evidence type="ECO:0000259" key="1">
    <source>
        <dbReference type="Pfam" id="PF03161"/>
    </source>
</evidence>
<dbReference type="GO" id="GO:0004519">
    <property type="term" value="F:endonuclease activity"/>
    <property type="evidence" value="ECO:0007669"/>
    <property type="project" value="InterPro"/>
</dbReference>
<dbReference type="AlphaFoldDB" id="A0A1F6DCX3"/>
<dbReference type="Proteomes" id="UP000176377">
    <property type="component" value="Unassembled WGS sequence"/>
</dbReference>
<reference evidence="2 3" key="1">
    <citation type="journal article" date="2016" name="Nat. Commun.">
        <title>Thousands of microbial genomes shed light on interconnected biogeochemical processes in an aquifer system.</title>
        <authorList>
            <person name="Anantharaman K."/>
            <person name="Brown C.T."/>
            <person name="Hug L.A."/>
            <person name="Sharon I."/>
            <person name="Castelle C.J."/>
            <person name="Probst A.J."/>
            <person name="Thomas B.C."/>
            <person name="Singh A."/>
            <person name="Wilkins M.J."/>
            <person name="Karaoz U."/>
            <person name="Brodie E.L."/>
            <person name="Williams K.H."/>
            <person name="Hubbard S.S."/>
            <person name="Banfield J.F."/>
        </authorList>
    </citation>
    <scope>NUCLEOTIDE SEQUENCE [LARGE SCALE GENOMIC DNA]</scope>
</reference>
<evidence type="ECO:0000313" key="3">
    <source>
        <dbReference type="Proteomes" id="UP000176377"/>
    </source>
</evidence>
<dbReference type="InterPro" id="IPR027434">
    <property type="entry name" value="Homing_endonucl"/>
</dbReference>
<dbReference type="Pfam" id="PF03161">
    <property type="entry name" value="LAGLIDADG_2"/>
    <property type="match status" value="1"/>
</dbReference>
<dbReference type="SUPFAM" id="SSF55608">
    <property type="entry name" value="Homing endonucleases"/>
    <property type="match status" value="1"/>
</dbReference>
<dbReference type="EMBL" id="MFLA01000021">
    <property type="protein sequence ID" value="OGG59278.1"/>
    <property type="molecule type" value="Genomic_DNA"/>
</dbReference>
<protein>
    <recommendedName>
        <fullName evidence="1">Homing endonuclease LAGLIDADG domain-containing protein</fullName>
    </recommendedName>
</protein>